<name>A0ABS7I440_9MICO</name>
<accession>A0ABS7I440</accession>
<gene>
    <name evidence="1" type="ORF">JNB61_17360</name>
</gene>
<dbReference type="CDD" id="cd07812">
    <property type="entry name" value="SRPBCC"/>
    <property type="match status" value="1"/>
</dbReference>
<evidence type="ECO:0000313" key="2">
    <source>
        <dbReference type="Proteomes" id="UP000777440"/>
    </source>
</evidence>
<dbReference type="Pfam" id="PF10604">
    <property type="entry name" value="Polyketide_cyc2"/>
    <property type="match status" value="1"/>
</dbReference>
<proteinExistence type="predicted"/>
<evidence type="ECO:0000313" key="1">
    <source>
        <dbReference type="EMBL" id="MBW9111541.1"/>
    </source>
</evidence>
<organism evidence="1 2">
    <name type="scientific">Microbacterium ureisolvens</name>
    <dbReference type="NCBI Taxonomy" id="2781186"/>
    <lineage>
        <taxon>Bacteria</taxon>
        <taxon>Bacillati</taxon>
        <taxon>Actinomycetota</taxon>
        <taxon>Actinomycetes</taxon>
        <taxon>Micrococcales</taxon>
        <taxon>Microbacteriaceae</taxon>
        <taxon>Microbacterium</taxon>
    </lineage>
</organism>
<keyword evidence="2" id="KW-1185">Reference proteome</keyword>
<reference evidence="1 2" key="1">
    <citation type="journal article" date="2021" name="MBio">
        <title>Poor Competitiveness of Bradyrhizobium in Pigeon Pea Root Colonization in Indian Soils.</title>
        <authorList>
            <person name="Chalasani D."/>
            <person name="Basu A."/>
            <person name="Pullabhotla S.V.S.R.N."/>
            <person name="Jorrin B."/>
            <person name="Neal A.L."/>
            <person name="Poole P.S."/>
            <person name="Podile A.R."/>
            <person name="Tkacz A."/>
        </authorList>
    </citation>
    <scope>NUCLEOTIDE SEQUENCE [LARGE SCALE GENOMIC DNA]</scope>
    <source>
        <strain evidence="1 2">HU12</strain>
    </source>
</reference>
<dbReference type="RefSeq" id="WP_220291502.1">
    <property type="nucleotide sequence ID" value="NZ_JAEUAX010000013.1"/>
</dbReference>
<dbReference type="Gene3D" id="3.30.530.20">
    <property type="match status" value="1"/>
</dbReference>
<dbReference type="InterPro" id="IPR019587">
    <property type="entry name" value="Polyketide_cyclase/dehydratase"/>
</dbReference>
<protein>
    <submittedName>
        <fullName evidence="1">SRPBCC family protein</fullName>
    </submittedName>
</protein>
<dbReference type="SUPFAM" id="SSF55961">
    <property type="entry name" value="Bet v1-like"/>
    <property type="match status" value="1"/>
</dbReference>
<dbReference type="Proteomes" id="UP000777440">
    <property type="component" value="Unassembled WGS sequence"/>
</dbReference>
<comment type="caution">
    <text evidence="1">The sequence shown here is derived from an EMBL/GenBank/DDBJ whole genome shotgun (WGS) entry which is preliminary data.</text>
</comment>
<dbReference type="InterPro" id="IPR023393">
    <property type="entry name" value="START-like_dom_sf"/>
</dbReference>
<sequence length="169" mass="18994">MKEPRSQVYEKHAEETADIACSPQELFEFLDDHRNLSLHMKSGNGSPMMGGGQMQLVLGEDAGKEVGAHVIMRGRAFGFDLYLDEVVTERVPAQTKIWQTVDVDLVVIGAYELGFRIHPRDSGSRLTVWIDYDMPDRRKWLGRLGGPAYAGWCVRQMMRSAVSHCGRPA</sequence>
<dbReference type="EMBL" id="JAEUAX010000013">
    <property type="protein sequence ID" value="MBW9111541.1"/>
    <property type="molecule type" value="Genomic_DNA"/>
</dbReference>